<dbReference type="AlphaFoldDB" id="D9PU74"/>
<reference evidence="2 3" key="2">
    <citation type="journal article" date="2010" name="J. Bacteriol.">
        <title>Complete genome sequence of Methanothermobacter marburgensis, a methanoarchaeon model organism.</title>
        <authorList>
            <person name="Liesegang H."/>
            <person name="Kaster A.K."/>
            <person name="Wiezer A."/>
            <person name="Goenrich M."/>
            <person name="Wollherr A."/>
            <person name="Seedorf H."/>
            <person name="Gottschalk G."/>
            <person name="Thauer R.K."/>
        </authorList>
    </citation>
    <scope>NUCLEOTIDE SEQUENCE [LARGE SCALE GENOMIC DNA]</scope>
    <source>
        <strain evidence="3">ATCC BAA-927 / DSM 2133 / JCM 14651 / NBRC 100331 / OCM 82 / Marburg</strain>
    </source>
</reference>
<organism evidence="2 3">
    <name type="scientific">Methanothermobacter marburgensis (strain ATCC BAA-927 / DSM 2133 / JCM 14651 / NBRC 100331 / OCM 82 / Marburg)</name>
    <name type="common">Methanobacterium thermoautotrophicum</name>
    <dbReference type="NCBI Taxonomy" id="79929"/>
    <lineage>
        <taxon>Archaea</taxon>
        <taxon>Methanobacteriati</taxon>
        <taxon>Methanobacteriota</taxon>
        <taxon>Methanomada group</taxon>
        <taxon>Methanobacteria</taxon>
        <taxon>Methanobacteriales</taxon>
        <taxon>Methanobacteriaceae</taxon>
        <taxon>Methanothermobacter</taxon>
    </lineage>
</organism>
<dbReference type="Pfam" id="PF00462">
    <property type="entry name" value="Glutaredoxin"/>
    <property type="match status" value="1"/>
</dbReference>
<dbReference type="PROSITE" id="PS50404">
    <property type="entry name" value="GST_NTER"/>
    <property type="match status" value="1"/>
</dbReference>
<dbReference type="PaxDb" id="79929-MTBMA_c01630"/>
<dbReference type="InterPro" id="IPR036249">
    <property type="entry name" value="Thioredoxin-like_sf"/>
</dbReference>
<dbReference type="RefSeq" id="WP_013295000.1">
    <property type="nucleotide sequence ID" value="NC_014408.1"/>
</dbReference>
<dbReference type="InterPro" id="IPR004045">
    <property type="entry name" value="Glutathione_S-Trfase_N"/>
</dbReference>
<sequence length="92" mass="10449">MKFEHVDGSEKAEIRLFALSTCGWCKKTRELLDELGVAYDYIYVDLLHGDEREKALSELRKWNPSLSFPTLVIDDGDVIVGFDALSIKSALR</sequence>
<protein>
    <submittedName>
        <fullName evidence="2">Predicted glutaredoxin</fullName>
    </submittedName>
</protein>
<dbReference type="InterPro" id="IPR002109">
    <property type="entry name" value="Glutaredoxin"/>
</dbReference>
<dbReference type="SUPFAM" id="SSF52833">
    <property type="entry name" value="Thioredoxin-like"/>
    <property type="match status" value="1"/>
</dbReference>
<accession>D9PU74</accession>
<keyword evidence="3" id="KW-1185">Reference proteome</keyword>
<dbReference type="GeneID" id="41326912"/>
<dbReference type="GeneID" id="9703869"/>
<dbReference type="KEGG" id="mmg:MTBMA_c01630"/>
<dbReference type="EMBL" id="CP001710">
    <property type="protein sequence ID" value="ADL57772.1"/>
    <property type="molecule type" value="Genomic_DNA"/>
</dbReference>
<dbReference type="PATRIC" id="fig|79929.8.peg.159"/>
<dbReference type="STRING" id="79929.MTBMA_c01630"/>
<dbReference type="OrthoDB" id="73564at2157"/>
<dbReference type="Gene3D" id="3.40.30.10">
    <property type="entry name" value="Glutaredoxin"/>
    <property type="match status" value="1"/>
</dbReference>
<dbReference type="CDD" id="cd02976">
    <property type="entry name" value="NrdH"/>
    <property type="match status" value="1"/>
</dbReference>
<evidence type="ECO:0000259" key="1">
    <source>
        <dbReference type="PROSITE" id="PS50404"/>
    </source>
</evidence>
<dbReference type="HOGENOM" id="CLU_026126_9_1_2"/>
<evidence type="ECO:0000313" key="2">
    <source>
        <dbReference type="EMBL" id="ADL57772.1"/>
    </source>
</evidence>
<proteinExistence type="predicted"/>
<name>D9PU74_METTM</name>
<evidence type="ECO:0000313" key="3">
    <source>
        <dbReference type="Proteomes" id="UP000000345"/>
    </source>
</evidence>
<reference key="1">
    <citation type="submission" date="2009-08" db="EMBL/GenBank/DDBJ databases">
        <title>The genome sequence of Methanothermobacter marburgensis.</title>
        <authorList>
            <person name="Kaster A."/>
            <person name="Seedorf H."/>
            <person name="Goenrich M."/>
            <person name="Wiezer A."/>
            <person name="Liesegang H."/>
            <person name="Thauer R."/>
            <person name="Gottschalk G."/>
        </authorList>
    </citation>
    <scope>NUCLEOTIDE SEQUENCE</scope>
    <source>
        <strain>Marburg</strain>
    </source>
</reference>
<dbReference type="Proteomes" id="UP000000345">
    <property type="component" value="Chromosome"/>
</dbReference>
<gene>
    <name evidence="2" type="ordered locus">MTBMA_c01630</name>
</gene>
<feature type="domain" description="GST N-terminal" evidence="1">
    <location>
        <begin position="12"/>
        <end position="92"/>
    </location>
</feature>
<dbReference type="PROSITE" id="PS51354">
    <property type="entry name" value="GLUTAREDOXIN_2"/>
    <property type="match status" value="1"/>
</dbReference>